<dbReference type="Pfam" id="PF01670">
    <property type="entry name" value="Glyco_hydro_12"/>
    <property type="match status" value="1"/>
</dbReference>
<dbReference type="RefSeq" id="XP_002487064.1">
    <property type="nucleotide sequence ID" value="XM_002487019.1"/>
</dbReference>
<proteinExistence type="inferred from homology"/>
<dbReference type="GO" id="GO:0033946">
    <property type="term" value="F:xyloglucan-specific endo-beta-1,4-glucanase activity"/>
    <property type="evidence" value="ECO:0007669"/>
    <property type="project" value="UniProtKB-EC"/>
</dbReference>
<dbReference type="GO" id="GO:0008810">
    <property type="term" value="F:cellulase activity"/>
    <property type="evidence" value="ECO:0007669"/>
    <property type="project" value="InterPro"/>
</dbReference>
<dbReference type="InterPro" id="IPR013319">
    <property type="entry name" value="GH11/12"/>
</dbReference>
<accession>B8MR58</accession>
<dbReference type="Gene3D" id="2.60.120.180">
    <property type="match status" value="1"/>
</dbReference>
<dbReference type="VEuPathDB" id="FungiDB:TSTA_054630"/>
<dbReference type="Proteomes" id="UP000001745">
    <property type="component" value="Unassembled WGS sequence"/>
</dbReference>
<evidence type="ECO:0000256" key="6">
    <source>
        <dbReference type="RuleBase" id="RU361163"/>
    </source>
</evidence>
<dbReference type="EMBL" id="EQ962659">
    <property type="protein sequence ID" value="EED12953.1"/>
    <property type="molecule type" value="Genomic_DNA"/>
</dbReference>
<keyword evidence="6" id="KW-0119">Carbohydrate metabolism</keyword>
<dbReference type="GO" id="GO:0000272">
    <property type="term" value="P:polysaccharide catabolic process"/>
    <property type="evidence" value="ECO:0007669"/>
    <property type="project" value="UniProtKB-KW"/>
</dbReference>
<protein>
    <recommendedName>
        <fullName evidence="3">xyloglucan-specific endo-beta-1,4-glucanase</fullName>
        <ecNumber evidence="3">3.2.1.151</ecNumber>
    </recommendedName>
    <alternativeName>
        <fullName evidence="4">Xyloglucanase A</fullName>
    </alternativeName>
    <alternativeName>
        <fullName evidence="5">Xyloglucanendohydrolase A</fullName>
    </alternativeName>
</protein>
<dbReference type="eggNOG" id="ENOG502S675">
    <property type="taxonomic scope" value="Eukaryota"/>
</dbReference>
<name>B8MR58_TALSN</name>
<keyword evidence="6" id="KW-0326">Glycosidase</keyword>
<comment type="catalytic activity">
    <reaction evidence="2">
        <text>xyloglucan + H2O = xyloglucan oligosaccharides.</text>
        <dbReference type="EC" id="3.2.1.151"/>
    </reaction>
</comment>
<gene>
    <name evidence="7" type="ORF">TSTA_054630</name>
</gene>
<keyword evidence="6" id="KW-0378">Hydrolase</keyword>
<keyword evidence="8" id="KW-1185">Reference proteome</keyword>
<evidence type="ECO:0000313" key="8">
    <source>
        <dbReference type="Proteomes" id="UP000001745"/>
    </source>
</evidence>
<dbReference type="SUPFAM" id="SSF49899">
    <property type="entry name" value="Concanavalin A-like lectins/glucanases"/>
    <property type="match status" value="1"/>
</dbReference>
<comment type="similarity">
    <text evidence="1 6">Belongs to the glycosyl hydrolase 12 (cellulase H) family.</text>
</comment>
<dbReference type="EC" id="3.2.1.151" evidence="3"/>
<reference evidence="8" key="1">
    <citation type="journal article" date="2015" name="Genome Announc.">
        <title>Genome sequence of the AIDS-associated pathogen Penicillium marneffei (ATCC18224) and its near taxonomic relative Talaromyces stipitatus (ATCC10500).</title>
        <authorList>
            <person name="Nierman W.C."/>
            <person name="Fedorova-Abrams N.D."/>
            <person name="Andrianopoulos A."/>
        </authorList>
    </citation>
    <scope>NUCLEOTIDE SEQUENCE [LARGE SCALE GENOMIC DNA]</scope>
    <source>
        <strain evidence="8">ATCC 10500 / CBS 375.48 / QM 6759 / NRRL 1006</strain>
    </source>
</reference>
<dbReference type="PANTHER" id="PTHR34002">
    <property type="entry name" value="BLR1656 PROTEIN"/>
    <property type="match status" value="1"/>
</dbReference>
<evidence type="ECO:0000256" key="2">
    <source>
        <dbReference type="ARBA" id="ARBA00037012"/>
    </source>
</evidence>
<dbReference type="InterPro" id="IPR013320">
    <property type="entry name" value="ConA-like_dom_sf"/>
</dbReference>
<dbReference type="GeneID" id="8100401"/>
<evidence type="ECO:0000313" key="7">
    <source>
        <dbReference type="EMBL" id="EED12953.1"/>
    </source>
</evidence>
<evidence type="ECO:0000256" key="3">
    <source>
        <dbReference type="ARBA" id="ARBA00038882"/>
    </source>
</evidence>
<dbReference type="OrthoDB" id="95118at2759"/>
<sequence length="175" mass="19589">MYRDRVPYQRHTHMVHYLVMGRYLMRCQEFRKRCIYYYSKAVDYTGSNIVADVAYNLFTSYSASGSAQYEIMIWLAALGGANPISSSGSTIATPTIGGITWNLYSRPNGATTVYGFAASSEQSSYSGNLLDFFKYLEDYEGFSSSQYLLSVQAGTEPFTGPNAELYSTYCYCGVI</sequence>
<evidence type="ECO:0000256" key="5">
    <source>
        <dbReference type="ARBA" id="ARBA00043018"/>
    </source>
</evidence>
<keyword evidence="6" id="KW-0624">Polysaccharide degradation</keyword>
<dbReference type="HOGENOM" id="CLU_1533581_0_0_1"/>
<dbReference type="STRING" id="441959.B8MR58"/>
<evidence type="ECO:0000256" key="1">
    <source>
        <dbReference type="ARBA" id="ARBA00005519"/>
    </source>
</evidence>
<organism evidence="7 8">
    <name type="scientific">Talaromyces stipitatus (strain ATCC 10500 / CBS 375.48 / QM 6759 / NRRL 1006)</name>
    <name type="common">Penicillium stipitatum</name>
    <dbReference type="NCBI Taxonomy" id="441959"/>
    <lineage>
        <taxon>Eukaryota</taxon>
        <taxon>Fungi</taxon>
        <taxon>Dikarya</taxon>
        <taxon>Ascomycota</taxon>
        <taxon>Pezizomycotina</taxon>
        <taxon>Eurotiomycetes</taxon>
        <taxon>Eurotiomycetidae</taxon>
        <taxon>Eurotiales</taxon>
        <taxon>Trichocomaceae</taxon>
        <taxon>Talaromyces</taxon>
        <taxon>Talaromyces sect. Talaromyces</taxon>
    </lineage>
</organism>
<dbReference type="PhylomeDB" id="B8MR58"/>
<dbReference type="InterPro" id="IPR002594">
    <property type="entry name" value="GH12"/>
</dbReference>
<dbReference type="AlphaFoldDB" id="B8MR58"/>
<dbReference type="InParanoid" id="B8MR58"/>
<dbReference type="PANTHER" id="PTHR34002:SF9">
    <property type="entry name" value="XYLOGLUCAN-SPECIFIC ENDO-BETA-1,4-GLUCANASE A"/>
    <property type="match status" value="1"/>
</dbReference>
<evidence type="ECO:0000256" key="4">
    <source>
        <dbReference type="ARBA" id="ARBA00041304"/>
    </source>
</evidence>